<dbReference type="InterPro" id="IPR009057">
    <property type="entry name" value="Homeodomain-like_sf"/>
</dbReference>
<dbReference type="InterPro" id="IPR001647">
    <property type="entry name" value="HTH_TetR"/>
</dbReference>
<organism evidence="5 6">
    <name type="scientific">Burkholderia territorii</name>
    <dbReference type="NCBI Taxonomy" id="1503055"/>
    <lineage>
        <taxon>Bacteria</taxon>
        <taxon>Pseudomonadati</taxon>
        <taxon>Pseudomonadota</taxon>
        <taxon>Betaproteobacteria</taxon>
        <taxon>Burkholderiales</taxon>
        <taxon>Burkholderiaceae</taxon>
        <taxon>Burkholderia</taxon>
        <taxon>Burkholderia cepacia complex</taxon>
    </lineage>
</organism>
<accession>A0A6L3NKY8</accession>
<dbReference type="AlphaFoldDB" id="A0A6L3NKY8"/>
<comment type="caution">
    <text evidence="5">The sequence shown here is derived from an EMBL/GenBank/DDBJ whole genome shotgun (WGS) entry which is preliminary data.</text>
</comment>
<evidence type="ECO:0000256" key="1">
    <source>
        <dbReference type="ARBA" id="ARBA00022491"/>
    </source>
</evidence>
<name>A0A6L3NKY8_9BURK</name>
<evidence type="ECO:0000256" key="4">
    <source>
        <dbReference type="ARBA" id="ARBA00023163"/>
    </source>
</evidence>
<keyword evidence="4" id="KW-0804">Transcription</keyword>
<protein>
    <submittedName>
        <fullName evidence="5">TetR/AcrR family transcriptional regulator</fullName>
    </submittedName>
</protein>
<dbReference type="PROSITE" id="PS01081">
    <property type="entry name" value="HTH_TETR_1"/>
    <property type="match status" value="1"/>
</dbReference>
<evidence type="ECO:0000256" key="2">
    <source>
        <dbReference type="ARBA" id="ARBA00023015"/>
    </source>
</evidence>
<dbReference type="GO" id="GO:0000976">
    <property type="term" value="F:transcription cis-regulatory region binding"/>
    <property type="evidence" value="ECO:0007669"/>
    <property type="project" value="TreeGrafter"/>
</dbReference>
<sequence>MPPLKDTSAKKKSAKPPAVRTGRPPNELAGAVDERILDAAYQVFIERGLNGASIDEIARLARAGKPTIYARFATKEALFAAVGMRNAARVTAHFGNYATTGTTLEARLVSIGRDMLGQLLADEVINFMRLSAAEARRVPELAHFGRNARERGASAALAALREAATAADIRRFPAFGPERIEVTVKFFLDLVVGPLLMRALVGENLKVLRAQIDTHVQNSVVFFLGGCAAAPGP</sequence>
<dbReference type="Gene3D" id="1.10.357.10">
    <property type="entry name" value="Tetracycline Repressor, domain 2"/>
    <property type="match status" value="1"/>
</dbReference>
<dbReference type="GO" id="GO:0003700">
    <property type="term" value="F:DNA-binding transcription factor activity"/>
    <property type="evidence" value="ECO:0007669"/>
    <property type="project" value="TreeGrafter"/>
</dbReference>
<dbReference type="Pfam" id="PF14246">
    <property type="entry name" value="TetR_C_7"/>
    <property type="match status" value="1"/>
</dbReference>
<evidence type="ECO:0000313" key="6">
    <source>
        <dbReference type="Proteomes" id="UP000473571"/>
    </source>
</evidence>
<evidence type="ECO:0000313" key="5">
    <source>
        <dbReference type="EMBL" id="KAB0685221.1"/>
    </source>
</evidence>
<dbReference type="Gene3D" id="1.10.10.60">
    <property type="entry name" value="Homeodomain-like"/>
    <property type="match status" value="1"/>
</dbReference>
<keyword evidence="2" id="KW-0805">Transcription regulation</keyword>
<dbReference type="InterPro" id="IPR023772">
    <property type="entry name" value="DNA-bd_HTH_TetR-type_CS"/>
</dbReference>
<keyword evidence="1" id="KW-0678">Repressor</keyword>
<evidence type="ECO:0000256" key="3">
    <source>
        <dbReference type="ARBA" id="ARBA00023125"/>
    </source>
</evidence>
<proteinExistence type="predicted"/>
<dbReference type="InterPro" id="IPR050109">
    <property type="entry name" value="HTH-type_TetR-like_transc_reg"/>
</dbReference>
<dbReference type="PANTHER" id="PTHR30055:SF146">
    <property type="entry name" value="HTH-TYPE TRANSCRIPTIONAL DUAL REGULATOR CECR"/>
    <property type="match status" value="1"/>
</dbReference>
<dbReference type="Proteomes" id="UP000473571">
    <property type="component" value="Unassembled WGS sequence"/>
</dbReference>
<dbReference type="EMBL" id="VZOL01000033">
    <property type="protein sequence ID" value="KAB0685221.1"/>
    <property type="molecule type" value="Genomic_DNA"/>
</dbReference>
<dbReference type="RefSeq" id="WP_151003825.1">
    <property type="nucleotide sequence ID" value="NZ_CABVPO010000018.1"/>
</dbReference>
<dbReference type="PRINTS" id="PR00455">
    <property type="entry name" value="HTHTETR"/>
</dbReference>
<reference evidence="5 6" key="1">
    <citation type="submission" date="2019-09" db="EMBL/GenBank/DDBJ databases">
        <title>Draft genome sequences of 48 bacterial type strains from the CCUG.</title>
        <authorList>
            <person name="Tunovic T."/>
            <person name="Pineiro-Iglesias B."/>
            <person name="Unosson C."/>
            <person name="Inganas E."/>
            <person name="Ohlen M."/>
            <person name="Cardew S."/>
            <person name="Jensie-Markopoulos S."/>
            <person name="Salva-Serra F."/>
            <person name="Jaen-Luchoro D."/>
            <person name="Karlsson R."/>
            <person name="Svensson-Stadler L."/>
            <person name="Chun J."/>
            <person name="Moore E."/>
        </authorList>
    </citation>
    <scope>NUCLEOTIDE SEQUENCE [LARGE SCALE GENOMIC DNA]</scope>
    <source>
        <strain evidence="5 6">CCUG 65687</strain>
    </source>
</reference>
<dbReference type="SUPFAM" id="SSF46689">
    <property type="entry name" value="Homeodomain-like"/>
    <property type="match status" value="1"/>
</dbReference>
<gene>
    <name evidence="5" type="ORF">F7R13_05355</name>
</gene>
<dbReference type="InterPro" id="IPR039536">
    <property type="entry name" value="TetR_C_Proteobacteria"/>
</dbReference>
<dbReference type="PROSITE" id="PS50977">
    <property type="entry name" value="HTH_TETR_2"/>
    <property type="match status" value="1"/>
</dbReference>
<dbReference type="PANTHER" id="PTHR30055">
    <property type="entry name" value="HTH-TYPE TRANSCRIPTIONAL REGULATOR RUTR"/>
    <property type="match status" value="1"/>
</dbReference>
<keyword evidence="3" id="KW-0238">DNA-binding</keyword>
<dbReference type="Pfam" id="PF00440">
    <property type="entry name" value="TetR_N"/>
    <property type="match status" value="1"/>
</dbReference>